<dbReference type="EMBL" id="RBTL01000337">
    <property type="protein sequence ID" value="RMT58567.1"/>
    <property type="molecule type" value="Genomic_DNA"/>
</dbReference>
<evidence type="ECO:0000313" key="1">
    <source>
        <dbReference type="EMBL" id="RMT58567.1"/>
    </source>
</evidence>
<organism evidence="1 2">
    <name type="scientific">Pseudomonas syringae pv. theae</name>
    <dbReference type="NCBI Taxonomy" id="103985"/>
    <lineage>
        <taxon>Bacteria</taxon>
        <taxon>Pseudomonadati</taxon>
        <taxon>Pseudomonadota</taxon>
        <taxon>Gammaproteobacteria</taxon>
        <taxon>Pseudomonadales</taxon>
        <taxon>Pseudomonadaceae</taxon>
        <taxon>Pseudomonas</taxon>
        <taxon>Pseudomonas syringae</taxon>
    </lineage>
</organism>
<proteinExistence type="predicted"/>
<name>A0A3M5MEC0_PSESX</name>
<dbReference type="AlphaFoldDB" id="A0A3M5MEC0"/>
<gene>
    <name evidence="1" type="ORF">ALP44_01411</name>
</gene>
<evidence type="ECO:0000313" key="2">
    <source>
        <dbReference type="Proteomes" id="UP000282636"/>
    </source>
</evidence>
<comment type="caution">
    <text evidence="1">The sequence shown here is derived from an EMBL/GenBank/DDBJ whole genome shotgun (WGS) entry which is preliminary data.</text>
</comment>
<accession>A0A3M5MEC0</accession>
<protein>
    <submittedName>
        <fullName evidence="1">Transposase protein</fullName>
    </submittedName>
</protein>
<dbReference type="Proteomes" id="UP000282636">
    <property type="component" value="Unassembled WGS sequence"/>
</dbReference>
<reference evidence="1 2" key="1">
    <citation type="submission" date="2018-08" db="EMBL/GenBank/DDBJ databases">
        <title>Recombination of ecologically and evolutionarily significant loci maintains genetic cohesion in the Pseudomonas syringae species complex.</title>
        <authorList>
            <person name="Dillon M."/>
            <person name="Thakur S."/>
            <person name="Almeida R.N.D."/>
            <person name="Weir B.S."/>
            <person name="Guttman D.S."/>
        </authorList>
    </citation>
    <scope>NUCLEOTIDE SEQUENCE [LARGE SCALE GENOMIC DNA]</scope>
    <source>
        <strain evidence="1 2">ICMP 3934</strain>
    </source>
</reference>
<sequence>MMLSQDWFVTFIAPNMNPTCRTAPWRKSAVYADAGYTGVEKSEEYKNRDLIWQIAARRRTYSS</sequence>